<dbReference type="Proteomes" id="UP001218638">
    <property type="component" value="Chromosome"/>
</dbReference>
<dbReference type="EMBL" id="CP119075">
    <property type="protein sequence ID" value="WED67308.1"/>
    <property type="molecule type" value="Genomic_DNA"/>
</dbReference>
<dbReference type="Gene3D" id="3.40.50.720">
    <property type="entry name" value="NAD(P)-binding Rossmann-like Domain"/>
    <property type="match status" value="1"/>
</dbReference>
<feature type="domain" description="Gfo/Idh/MocA-like oxidoreductase N-terminal" evidence="1">
    <location>
        <begin position="43"/>
        <end position="160"/>
    </location>
</feature>
<evidence type="ECO:0000259" key="1">
    <source>
        <dbReference type="Pfam" id="PF01408"/>
    </source>
</evidence>
<gene>
    <name evidence="3" type="ORF">PXH66_10645</name>
</gene>
<sequence>MITPALNPSSRRTFLKTGAMVAAGSMLPRFATGSSGPSALHRLNVGFIGAGGVVNQALDGCRGENYVAFCDVDEDRAAGTYAAYPDARRFRDYRDMLERLEHQLDAVVISTPDHHHFAAAYLAISMGKPVFVQKPLTHNIWQARTLQKAAHYYDVITQMGNQGHTTEGIRLVKEWYDADVIGDVREVHAWFDGPNFDGPYFRMPESFPPATRPVPTALDYDLWLGPVARRDYSAQYTPLTWRGWWDFGCGELGDWACHTLDAPFWALDLGMPERVSVAAIDTVHETFCPRSSHLVFEFPARGSKPPVKLHWYDGGAAPDPKLIPEWPADMAVPRRGMVMIGDKHTLMTGARPDSPRLLNTELWNDFRQAPPAKTIARVKGGPFQEWIRAIKGEGPLPGSNFDYAAALTEMAHVGVLAQRTGRDIEYNAATMEITNHDDLGEMIREPARAGWDFGREVWR</sequence>
<dbReference type="InterPro" id="IPR006311">
    <property type="entry name" value="TAT_signal"/>
</dbReference>
<dbReference type="SUPFAM" id="SSF51735">
    <property type="entry name" value="NAD(P)-binding Rossmann-fold domains"/>
    <property type="match status" value="1"/>
</dbReference>
<feature type="domain" description="Gfo/Idh/MocA-like oxidoreductase bacterial type C-terminal" evidence="2">
    <location>
        <begin position="211"/>
        <end position="277"/>
    </location>
</feature>
<organism evidence="3 4">
    <name type="scientific">Synoicihabitans lomoniglobus</name>
    <dbReference type="NCBI Taxonomy" id="2909285"/>
    <lineage>
        <taxon>Bacteria</taxon>
        <taxon>Pseudomonadati</taxon>
        <taxon>Verrucomicrobiota</taxon>
        <taxon>Opitutia</taxon>
        <taxon>Opitutales</taxon>
        <taxon>Opitutaceae</taxon>
        <taxon>Synoicihabitans</taxon>
    </lineage>
</organism>
<dbReference type="InterPro" id="IPR050463">
    <property type="entry name" value="Gfo/Idh/MocA_oxidrdct_glycsds"/>
</dbReference>
<dbReference type="Pfam" id="PF19051">
    <property type="entry name" value="GFO_IDH_MocA_C2"/>
    <property type="match status" value="1"/>
</dbReference>
<accession>A0AAF0CSN4</accession>
<dbReference type="InterPro" id="IPR036291">
    <property type="entry name" value="NAD(P)-bd_dom_sf"/>
</dbReference>
<dbReference type="AlphaFoldDB" id="A0AAF0CSN4"/>
<evidence type="ECO:0000313" key="3">
    <source>
        <dbReference type="EMBL" id="WED67308.1"/>
    </source>
</evidence>
<dbReference type="PANTHER" id="PTHR43818:SF10">
    <property type="entry name" value="NADH-DEPENDENT DEHYDROGENASE-RELATED"/>
    <property type="match status" value="1"/>
</dbReference>
<dbReference type="RefSeq" id="WP_330928117.1">
    <property type="nucleotide sequence ID" value="NZ_CP119075.1"/>
</dbReference>
<dbReference type="KEGG" id="slom:PXH66_10645"/>
<keyword evidence="4" id="KW-1185">Reference proteome</keyword>
<evidence type="ECO:0000313" key="4">
    <source>
        <dbReference type="Proteomes" id="UP001218638"/>
    </source>
</evidence>
<name>A0AAF0CSN4_9BACT</name>
<dbReference type="PROSITE" id="PS51318">
    <property type="entry name" value="TAT"/>
    <property type="match status" value="1"/>
</dbReference>
<dbReference type="GO" id="GO:0000166">
    <property type="term" value="F:nucleotide binding"/>
    <property type="evidence" value="ECO:0007669"/>
    <property type="project" value="InterPro"/>
</dbReference>
<protein>
    <submittedName>
        <fullName evidence="3">Gfo/Idh/MocA family oxidoreductase</fullName>
    </submittedName>
</protein>
<proteinExistence type="predicted"/>
<evidence type="ECO:0000259" key="2">
    <source>
        <dbReference type="Pfam" id="PF19051"/>
    </source>
</evidence>
<dbReference type="PANTHER" id="PTHR43818">
    <property type="entry name" value="BCDNA.GH03377"/>
    <property type="match status" value="1"/>
</dbReference>
<dbReference type="SUPFAM" id="SSF55347">
    <property type="entry name" value="Glyceraldehyde-3-phosphate dehydrogenase-like, C-terminal domain"/>
    <property type="match status" value="1"/>
</dbReference>
<dbReference type="InterPro" id="IPR000683">
    <property type="entry name" value="Gfo/Idh/MocA-like_OxRdtase_N"/>
</dbReference>
<dbReference type="Gene3D" id="3.30.360.10">
    <property type="entry name" value="Dihydrodipicolinate Reductase, domain 2"/>
    <property type="match status" value="1"/>
</dbReference>
<reference evidence="3" key="1">
    <citation type="submission" date="2023-03" db="EMBL/GenBank/DDBJ databases">
        <title>Lomoglobus Profundus gen. nov., sp. nov., a novel member of the phylum Verrucomicrobia, isolated from deep-marine sediment of South China Sea.</title>
        <authorList>
            <person name="Ahmad T."/>
            <person name="Ishaq S.E."/>
            <person name="Wang F."/>
        </authorList>
    </citation>
    <scope>NUCLEOTIDE SEQUENCE</scope>
    <source>
        <strain evidence="3">LMO-M01</strain>
    </source>
</reference>
<dbReference type="InterPro" id="IPR043906">
    <property type="entry name" value="Gfo/Idh/MocA_OxRdtase_bact_C"/>
</dbReference>
<dbReference type="Pfam" id="PF01408">
    <property type="entry name" value="GFO_IDH_MocA"/>
    <property type="match status" value="1"/>
</dbReference>